<evidence type="ECO:0000313" key="2">
    <source>
        <dbReference type="Proteomes" id="UP000033434"/>
    </source>
</evidence>
<sequence>MKALFLFSILFIEACMPSNVYDAPKTMDLIAKTEAAAPNSIYGVYRFKVKSAARRGNVVFLNTEDDYRDRRSVAIVLDLEEIKQLTELHGQSPEVFFLDKQVEVVGEAYRAKVNLYCLPGVKPTEYYYQTWISVQHYDFIKVINEIEEVTQTEFKSP</sequence>
<gene>
    <name evidence="1" type="ORF">N479_21725</name>
</gene>
<proteinExistence type="predicted"/>
<dbReference type="Proteomes" id="UP000033434">
    <property type="component" value="Unassembled WGS sequence"/>
</dbReference>
<comment type="caution">
    <text evidence="1">The sequence shown here is derived from an EMBL/GenBank/DDBJ whole genome shotgun (WGS) entry which is preliminary data.</text>
</comment>
<organism evidence="1 2">
    <name type="scientific">Pseudoalteromonas luteoviolacea S4054</name>
    <dbReference type="NCBI Taxonomy" id="1129367"/>
    <lineage>
        <taxon>Bacteria</taxon>
        <taxon>Pseudomonadati</taxon>
        <taxon>Pseudomonadota</taxon>
        <taxon>Gammaproteobacteria</taxon>
        <taxon>Alteromonadales</taxon>
        <taxon>Pseudoalteromonadaceae</taxon>
        <taxon>Pseudoalteromonas</taxon>
    </lineage>
</organism>
<evidence type="ECO:0000313" key="1">
    <source>
        <dbReference type="EMBL" id="KKE81644.1"/>
    </source>
</evidence>
<dbReference type="RefSeq" id="WP_052961118.1">
    <property type="nucleotide sequence ID" value="NZ_AUXW01000181.1"/>
</dbReference>
<accession>A0A0F6A8B0</accession>
<dbReference type="AlphaFoldDB" id="A0A0F6A8B0"/>
<reference evidence="1 2" key="1">
    <citation type="journal article" date="2015" name="BMC Genomics">
        <title>Genome mining reveals unlocked bioactive potential of marine Gram-negative bacteria.</title>
        <authorList>
            <person name="Machado H."/>
            <person name="Sonnenschein E.C."/>
            <person name="Melchiorsen J."/>
            <person name="Gram L."/>
        </authorList>
    </citation>
    <scope>NUCLEOTIDE SEQUENCE [LARGE SCALE GENOMIC DNA]</scope>
    <source>
        <strain evidence="1 2">S4054</strain>
    </source>
</reference>
<name>A0A0F6A8B0_9GAMM</name>
<protein>
    <submittedName>
        <fullName evidence="1">Uncharacterized protein</fullName>
    </submittedName>
</protein>
<dbReference type="EMBL" id="AUXW01000181">
    <property type="protein sequence ID" value="KKE81644.1"/>
    <property type="molecule type" value="Genomic_DNA"/>
</dbReference>
<dbReference type="PATRIC" id="fig|1129367.4.peg.4517"/>